<feature type="transmembrane region" description="Helical" evidence="8">
    <location>
        <begin position="848"/>
        <end position="867"/>
    </location>
</feature>
<dbReference type="AlphaFoldDB" id="A0A1N7K171"/>
<dbReference type="Gene3D" id="1.20.1640.10">
    <property type="entry name" value="Multidrug efflux transporter AcrB transmembrane domain"/>
    <property type="match status" value="2"/>
</dbReference>
<feature type="transmembrane region" description="Helical" evidence="8">
    <location>
        <begin position="359"/>
        <end position="379"/>
    </location>
</feature>
<sequence>MSLSEIFIRRPVLATVLGAFMLLLGTQAIFNLPVRQYPEVDETVVTITTVYPGAAPELIQGFITAPIAAAVATTENIDYVTSQSRPSASVVSVQMKLGADPDVALTDVLSKVQQVRGQLPDDAEDPVIVKGTGRQFALMYLAALNPNMTPEQLTEYLERVIRPRMSTIPGVAEINVIGASNYAMRVWIDPVKLAARGVTASEVMTAIQASNFLSAPGKTENEFYAHSITLKSTLQTPEAFGALPLRANGDAVVRLRDVARVELANDGEGEIVTFNGQPGTFIGVFPTPSANPLDTAAAVVAELPAINEALPEGMSIELVYDSTETISASIREVFKTIAEAVAIVVVVILLFLGSVRSVVMPVVTIPLSLIGVMAVLLALGYSINLLTLLAMVLAIGLVVDDAIVVVENIHRHIEDGMRPMAAAIRGMKEITGPVIAMTITLAAVLSPLGFTGGLTGALFREFAFTLAGSVVLSGIIALTITPMMAARLLSHGQASGFQRRIDRISDRLSAWYGRRVEGSLDMRGTTAFVVVVLVAATGFMLTKTSTELAPEEDQGALFAFLNGPRYATKEYTALYTDTISQRTKGIEEVRTEFSVAGFGGQDNTGIYIWALKDWALRERSQKEIQGDIQARLDGVAGVQGFVFAPPTLPGTGGGLPISLVVQSIHDSERVVELADEIKRRAQASGKFIVVQNSLAFDAPEVRVTIDRDRAAALNVPVSQIGATLGLLVGGASVAQFDRDSNSYDIIPQVERRDRANPEELGKFFVRAASGEMVPLSSLVKIETGVAAASIEQFNQLNSATITALPIPGTSTGEGLAEIEKIARELLPDGFFIDYSGQSRLEVAQGNTILIVFGAAVLVIYLVLAAQFESFRDPFIILMAVPLTMFGAVLPLNVGLGTLNIYSQVGLITLVGLITKHGILMVEFANQQRHQNGLTRREAIVAAAKVRLRPILMTTAAMVLAVVPLILAEGAGAAARRAMGIVMFSGLTMGTMFTLFVVPMFYTLISLSDAAWARREEHRAAAG</sequence>
<evidence type="ECO:0000313" key="10">
    <source>
        <dbReference type="Proteomes" id="UP000186098"/>
    </source>
</evidence>
<evidence type="ECO:0000256" key="4">
    <source>
        <dbReference type="ARBA" id="ARBA00022519"/>
    </source>
</evidence>
<evidence type="ECO:0000256" key="7">
    <source>
        <dbReference type="ARBA" id="ARBA00023136"/>
    </source>
</evidence>
<feature type="transmembrane region" description="Helical" evidence="8">
    <location>
        <begin position="874"/>
        <end position="894"/>
    </location>
</feature>
<dbReference type="Pfam" id="PF00873">
    <property type="entry name" value="ACR_tran"/>
    <property type="match status" value="1"/>
</dbReference>
<dbReference type="Proteomes" id="UP000186098">
    <property type="component" value="Unassembled WGS sequence"/>
</dbReference>
<feature type="transmembrane region" description="Helical" evidence="8">
    <location>
        <begin position="430"/>
        <end position="450"/>
    </location>
</feature>
<dbReference type="PRINTS" id="PR00702">
    <property type="entry name" value="ACRIFLAVINRP"/>
</dbReference>
<evidence type="ECO:0000256" key="5">
    <source>
        <dbReference type="ARBA" id="ARBA00022692"/>
    </source>
</evidence>
<dbReference type="SUPFAM" id="SSF82693">
    <property type="entry name" value="Multidrug efflux transporter AcrB pore domain, PN1, PN2, PC1 and PC2 subdomains"/>
    <property type="match status" value="4"/>
</dbReference>
<dbReference type="InterPro" id="IPR001036">
    <property type="entry name" value="Acrflvin-R"/>
</dbReference>
<dbReference type="Gene3D" id="3.30.70.1440">
    <property type="entry name" value="Multidrug efflux transporter AcrB pore domain"/>
    <property type="match status" value="1"/>
</dbReference>
<dbReference type="PANTHER" id="PTHR32063:SF28">
    <property type="entry name" value="BLR2861 PROTEIN"/>
    <property type="match status" value="1"/>
</dbReference>
<keyword evidence="3" id="KW-1003">Cell membrane</keyword>
<comment type="subcellular location">
    <subcellularLocation>
        <location evidence="1">Cell inner membrane</location>
        <topology evidence="1">Multi-pass membrane protein</topology>
    </subcellularLocation>
</comment>
<dbReference type="InterPro" id="IPR027463">
    <property type="entry name" value="AcrB_DN_DC_subdom"/>
</dbReference>
<dbReference type="FunFam" id="1.20.1640.10:FF:000001">
    <property type="entry name" value="Efflux pump membrane transporter"/>
    <property type="match status" value="1"/>
</dbReference>
<dbReference type="RefSeq" id="WP_076363328.1">
    <property type="nucleotide sequence ID" value="NZ_FTOM01000001.1"/>
</dbReference>
<dbReference type="GO" id="GO:0005886">
    <property type="term" value="C:plasma membrane"/>
    <property type="evidence" value="ECO:0007669"/>
    <property type="project" value="UniProtKB-SubCell"/>
</dbReference>
<keyword evidence="10" id="KW-1185">Reference proteome</keyword>
<protein>
    <submittedName>
        <fullName evidence="9">Multidrug efflux pump</fullName>
    </submittedName>
</protein>
<keyword evidence="6 8" id="KW-1133">Transmembrane helix</keyword>
<keyword evidence="4" id="KW-0997">Cell inner membrane</keyword>
<dbReference type="Gene3D" id="3.30.70.1320">
    <property type="entry name" value="Multidrug efflux transporter AcrB pore domain like"/>
    <property type="match status" value="1"/>
</dbReference>
<dbReference type="GO" id="GO:0042910">
    <property type="term" value="F:xenobiotic transmembrane transporter activity"/>
    <property type="evidence" value="ECO:0007669"/>
    <property type="project" value="TreeGrafter"/>
</dbReference>
<dbReference type="EMBL" id="FTOM01000001">
    <property type="protein sequence ID" value="SIS55266.1"/>
    <property type="molecule type" value="Genomic_DNA"/>
</dbReference>
<feature type="transmembrane region" description="Helical" evidence="8">
    <location>
        <begin position="945"/>
        <end position="966"/>
    </location>
</feature>
<feature type="transmembrane region" description="Helical" evidence="8">
    <location>
        <begin position="333"/>
        <end position="352"/>
    </location>
</feature>
<feature type="transmembrane region" description="Helical" evidence="8">
    <location>
        <begin position="385"/>
        <end position="409"/>
    </location>
</feature>
<dbReference type="OrthoDB" id="174266at2"/>
<keyword evidence="2" id="KW-0813">Transport</keyword>
<evidence type="ECO:0000256" key="1">
    <source>
        <dbReference type="ARBA" id="ARBA00004429"/>
    </source>
</evidence>
<evidence type="ECO:0000256" key="6">
    <source>
        <dbReference type="ARBA" id="ARBA00022989"/>
    </source>
</evidence>
<dbReference type="SUPFAM" id="SSF82714">
    <property type="entry name" value="Multidrug efflux transporter AcrB TolC docking domain, DN and DC subdomains"/>
    <property type="match status" value="2"/>
</dbReference>
<proteinExistence type="predicted"/>
<dbReference type="Gene3D" id="3.30.2090.10">
    <property type="entry name" value="Multidrug efflux transporter AcrB TolC docking domain, DN and DC subdomains"/>
    <property type="match status" value="2"/>
</dbReference>
<keyword evidence="7 8" id="KW-0472">Membrane</keyword>
<gene>
    <name evidence="9" type="ORF">SAMN05421795_101519</name>
</gene>
<dbReference type="Gene3D" id="3.30.70.1430">
    <property type="entry name" value="Multidrug efflux transporter AcrB pore domain"/>
    <property type="match status" value="2"/>
</dbReference>
<evidence type="ECO:0000256" key="8">
    <source>
        <dbReference type="SAM" id="Phobius"/>
    </source>
</evidence>
<feature type="transmembrane region" description="Helical" evidence="8">
    <location>
        <begin position="462"/>
        <end position="481"/>
    </location>
</feature>
<evidence type="ECO:0000256" key="3">
    <source>
        <dbReference type="ARBA" id="ARBA00022475"/>
    </source>
</evidence>
<reference evidence="10" key="1">
    <citation type="submission" date="2017-01" db="EMBL/GenBank/DDBJ databases">
        <authorList>
            <person name="Varghese N."/>
            <person name="Submissions S."/>
        </authorList>
    </citation>
    <scope>NUCLEOTIDE SEQUENCE [LARGE SCALE GENOMIC DNA]</scope>
    <source>
        <strain evidence="10">DSM 18714</strain>
    </source>
</reference>
<name>A0A1N7K171_9RHOB</name>
<accession>A0A1N7K171</accession>
<organism evidence="9 10">
    <name type="scientific">Phaeovulum vinaykumarii</name>
    <dbReference type="NCBI Taxonomy" id="407234"/>
    <lineage>
        <taxon>Bacteria</taxon>
        <taxon>Pseudomonadati</taxon>
        <taxon>Pseudomonadota</taxon>
        <taxon>Alphaproteobacteria</taxon>
        <taxon>Rhodobacterales</taxon>
        <taxon>Paracoccaceae</taxon>
        <taxon>Phaeovulum</taxon>
    </lineage>
</organism>
<feature type="transmembrane region" description="Helical" evidence="8">
    <location>
        <begin position="978"/>
        <end position="1004"/>
    </location>
</feature>
<dbReference type="SUPFAM" id="SSF82866">
    <property type="entry name" value="Multidrug efflux transporter AcrB transmembrane domain"/>
    <property type="match status" value="2"/>
</dbReference>
<dbReference type="STRING" id="407234.SAMN05421795_101519"/>
<evidence type="ECO:0000256" key="2">
    <source>
        <dbReference type="ARBA" id="ARBA00022448"/>
    </source>
</evidence>
<dbReference type="PANTHER" id="PTHR32063">
    <property type="match status" value="1"/>
</dbReference>
<evidence type="ECO:0000313" key="9">
    <source>
        <dbReference type="EMBL" id="SIS55266.1"/>
    </source>
</evidence>
<keyword evidence="5 8" id="KW-0812">Transmembrane</keyword>